<dbReference type="RefSeq" id="WP_200343285.1">
    <property type="nucleotide sequence ID" value="NZ_NRRL01000121.1"/>
</dbReference>
<keyword evidence="1" id="KW-1133">Transmembrane helix</keyword>
<dbReference type="SUPFAM" id="SSF50346">
    <property type="entry name" value="PRC-barrel domain"/>
    <property type="match status" value="1"/>
</dbReference>
<evidence type="ECO:0000259" key="2">
    <source>
        <dbReference type="Pfam" id="PF03967"/>
    </source>
</evidence>
<dbReference type="Gene3D" id="3.90.50.10">
    <property type="entry name" value="Photosynthetic Reaction Center, subunit H, domain 2"/>
    <property type="match status" value="1"/>
</dbReference>
<feature type="domain" description="PRC-barrel" evidence="3">
    <location>
        <begin position="148"/>
        <end position="199"/>
    </location>
</feature>
<comment type="caution">
    <text evidence="4">The sequence shown here is derived from an EMBL/GenBank/DDBJ whole genome shotgun (WGS) entry which is preliminary data.</text>
</comment>
<dbReference type="Gene3D" id="4.10.540.10">
    <property type="entry name" value="Photosynthetic reaction centre, H subunit, N-terminal domain"/>
    <property type="match status" value="1"/>
</dbReference>
<accession>A0ABS1DLK6</accession>
<name>A0ABS1DLK6_9PROT</name>
<dbReference type="InterPro" id="IPR011033">
    <property type="entry name" value="PRC_barrel-like_sf"/>
</dbReference>
<dbReference type="InterPro" id="IPR014747">
    <property type="entry name" value="Bac_photo_RC_H_C"/>
</dbReference>
<dbReference type="EMBL" id="NRRL01000121">
    <property type="protein sequence ID" value="MBK1670837.1"/>
    <property type="molecule type" value="Genomic_DNA"/>
</dbReference>
<dbReference type="Proteomes" id="UP001296873">
    <property type="component" value="Unassembled WGS sequence"/>
</dbReference>
<dbReference type="SUPFAM" id="SSF81490">
    <property type="entry name" value="Photosystem II reaction centre subunit H, transmembrane region"/>
    <property type="match status" value="1"/>
</dbReference>
<evidence type="ECO:0000313" key="5">
    <source>
        <dbReference type="Proteomes" id="UP001296873"/>
    </source>
</evidence>
<sequence>MPFGAITEYIDVAQLVLYVFWIFFAGLIIYIRREDKREGYPLESDRTDNTSRVTVQGFPAMPKPKRFLLPDGSTYFAPNYERDERPVPAEPAGNFPGAPLIPTGDPMKDQIGAASYAQRHDTPEMTWHNEPKIVPMSKAEGWDVIDGDPDPRGMDVYCADGEKAGTVKEIWIDRPEQIIRYLEVECGTDQASKRIHVPFFLTTIKGNARMKWVNVKSVTAGQFKDAPTLKSSSQITRLEEDKVMGYFGGGHLHAMPERAEPLL</sequence>
<dbReference type="InterPro" id="IPR027275">
    <property type="entry name" value="PRC-brl_dom"/>
</dbReference>
<feature type="domain" description="Photosynthetic reaction centre H subunit N-terminal" evidence="2">
    <location>
        <begin position="5"/>
        <end position="137"/>
    </location>
</feature>
<keyword evidence="1" id="KW-0812">Transmembrane</keyword>
<evidence type="ECO:0000256" key="1">
    <source>
        <dbReference type="SAM" id="Phobius"/>
    </source>
</evidence>
<keyword evidence="5" id="KW-1185">Reference proteome</keyword>
<dbReference type="Pfam" id="PF03967">
    <property type="entry name" value="PRCH"/>
    <property type="match status" value="1"/>
</dbReference>
<organism evidence="4 5">
    <name type="scientific">Rhodovibrio sodomensis</name>
    <dbReference type="NCBI Taxonomy" id="1088"/>
    <lineage>
        <taxon>Bacteria</taxon>
        <taxon>Pseudomonadati</taxon>
        <taxon>Pseudomonadota</taxon>
        <taxon>Alphaproteobacteria</taxon>
        <taxon>Rhodospirillales</taxon>
        <taxon>Rhodovibrionaceae</taxon>
        <taxon>Rhodovibrio</taxon>
    </lineage>
</organism>
<protein>
    <submittedName>
        <fullName evidence="4">Photosynthetic reaction center subunit H</fullName>
    </submittedName>
</protein>
<dbReference type="NCBIfam" id="TIGR01150">
    <property type="entry name" value="puhA"/>
    <property type="match status" value="1"/>
</dbReference>
<feature type="transmembrane region" description="Helical" evidence="1">
    <location>
        <begin position="12"/>
        <end position="31"/>
    </location>
</feature>
<dbReference type="InterPro" id="IPR037097">
    <property type="entry name" value="Photo_RC_H_N_sf"/>
</dbReference>
<keyword evidence="1" id="KW-0472">Membrane</keyword>
<gene>
    <name evidence="4" type="primary">puhA</name>
    <name evidence="4" type="ORF">CKO28_22730</name>
</gene>
<proteinExistence type="predicted"/>
<evidence type="ECO:0000313" key="4">
    <source>
        <dbReference type="EMBL" id="MBK1670837.1"/>
    </source>
</evidence>
<evidence type="ECO:0000259" key="3">
    <source>
        <dbReference type="Pfam" id="PF05239"/>
    </source>
</evidence>
<dbReference type="Pfam" id="PF05239">
    <property type="entry name" value="PRC"/>
    <property type="match status" value="1"/>
</dbReference>
<reference evidence="4 5" key="1">
    <citation type="journal article" date="2020" name="Microorganisms">
        <title>Osmotic Adaptation and Compatible Solute Biosynthesis of Phototrophic Bacteria as Revealed from Genome Analyses.</title>
        <authorList>
            <person name="Imhoff J.F."/>
            <person name="Rahn T."/>
            <person name="Kunzel S."/>
            <person name="Keller A."/>
            <person name="Neulinger S.C."/>
        </authorList>
    </citation>
    <scope>NUCLEOTIDE SEQUENCE [LARGE SCALE GENOMIC DNA]</scope>
    <source>
        <strain evidence="4 5">DSM 9895</strain>
    </source>
</reference>
<dbReference type="InterPro" id="IPR015810">
    <property type="entry name" value="Photo_RC_H_N"/>
</dbReference>
<dbReference type="InterPro" id="IPR005652">
    <property type="entry name" value="Photo_RC_H"/>
</dbReference>